<accession>A0ABD3VPI6</accession>
<name>A0ABD3VPI6_SINWO</name>
<dbReference type="Proteomes" id="UP001634394">
    <property type="component" value="Unassembled WGS sequence"/>
</dbReference>
<keyword evidence="2" id="KW-1185">Reference proteome</keyword>
<sequence>MGTKRPDENETNVLGKIARNAKATYISLKNDNTEGIEPPHESINVDGITCRNNDIVYGQEICSKKQCYKEKKKTGIIEVKYVNHFLSRQYRHKDLKISYKFISTTRIKRPEQLLYQPNDLNKDNYRSSSLEQHSFNNEHNKEFKKAGKDFTIKTGDMIINQLLLRLTRFYHQNRGHDYKSIALKVDKIKLDYFVCNVSIEPHLKFELFKHIKGSERLQVIRLQEGTLNEDNIFVLKLNDINAHLELIYLLDKMTIYDFYVKFDAVIKPPNPSDGDIVMYTIPKDEENQGFDGCKGLIHYASKDFYKRCMQNFIGKHDLIQIHTTNNSDENTVAEGTLALSMMTAESIRNHNTVLINFVIIKLNE</sequence>
<proteinExistence type="predicted"/>
<dbReference type="AlphaFoldDB" id="A0ABD3VPI6"/>
<organism evidence="1 2">
    <name type="scientific">Sinanodonta woodiana</name>
    <name type="common">Chinese pond mussel</name>
    <name type="synonym">Anodonta woodiana</name>
    <dbReference type="NCBI Taxonomy" id="1069815"/>
    <lineage>
        <taxon>Eukaryota</taxon>
        <taxon>Metazoa</taxon>
        <taxon>Spiralia</taxon>
        <taxon>Lophotrochozoa</taxon>
        <taxon>Mollusca</taxon>
        <taxon>Bivalvia</taxon>
        <taxon>Autobranchia</taxon>
        <taxon>Heteroconchia</taxon>
        <taxon>Palaeoheterodonta</taxon>
        <taxon>Unionida</taxon>
        <taxon>Unionoidea</taxon>
        <taxon>Unionidae</taxon>
        <taxon>Unioninae</taxon>
        <taxon>Sinanodonta</taxon>
    </lineage>
</organism>
<dbReference type="EMBL" id="JBJQND010000010">
    <property type="protein sequence ID" value="KAL3863397.1"/>
    <property type="molecule type" value="Genomic_DNA"/>
</dbReference>
<evidence type="ECO:0000313" key="1">
    <source>
        <dbReference type="EMBL" id="KAL3863397.1"/>
    </source>
</evidence>
<protein>
    <submittedName>
        <fullName evidence="1">Uncharacterized protein</fullName>
    </submittedName>
</protein>
<gene>
    <name evidence="1" type="ORF">ACJMK2_005154</name>
</gene>
<evidence type="ECO:0000313" key="2">
    <source>
        <dbReference type="Proteomes" id="UP001634394"/>
    </source>
</evidence>
<reference evidence="1 2" key="1">
    <citation type="submission" date="2024-11" db="EMBL/GenBank/DDBJ databases">
        <title>Chromosome-level genome assembly of the freshwater bivalve Anodonta woodiana.</title>
        <authorList>
            <person name="Chen X."/>
        </authorList>
    </citation>
    <scope>NUCLEOTIDE SEQUENCE [LARGE SCALE GENOMIC DNA]</scope>
    <source>
        <strain evidence="1">MN2024</strain>
        <tissue evidence="1">Gills</tissue>
    </source>
</reference>
<comment type="caution">
    <text evidence="1">The sequence shown here is derived from an EMBL/GenBank/DDBJ whole genome shotgun (WGS) entry which is preliminary data.</text>
</comment>